<evidence type="ECO:0000259" key="2">
    <source>
        <dbReference type="PROSITE" id="PS50111"/>
    </source>
</evidence>
<dbReference type="SUPFAM" id="SSF58104">
    <property type="entry name" value="Methyl-accepting chemotaxis protein (MCP) signaling domain"/>
    <property type="match status" value="1"/>
</dbReference>
<dbReference type="NCBIfam" id="TIGR00229">
    <property type="entry name" value="sensory_box"/>
    <property type="match status" value="2"/>
</dbReference>
<dbReference type="EMBL" id="CP000961">
    <property type="protein sequence ID" value="ACA88215.1"/>
    <property type="molecule type" value="Genomic_DNA"/>
</dbReference>
<organism evidence="4 5">
    <name type="scientific">Shewanella woodyi (strain ATCC 51908 / MS32)</name>
    <dbReference type="NCBI Taxonomy" id="392500"/>
    <lineage>
        <taxon>Bacteria</taxon>
        <taxon>Pseudomonadati</taxon>
        <taxon>Pseudomonadota</taxon>
        <taxon>Gammaproteobacteria</taxon>
        <taxon>Alteromonadales</taxon>
        <taxon>Shewanellaceae</taxon>
        <taxon>Shewanella</taxon>
    </lineage>
</organism>
<dbReference type="InterPro" id="IPR035965">
    <property type="entry name" value="PAS-like_dom_sf"/>
</dbReference>
<proteinExistence type="predicted"/>
<dbReference type="KEGG" id="swd:Swoo_3958"/>
<dbReference type="SMART" id="SM00283">
    <property type="entry name" value="MA"/>
    <property type="match status" value="1"/>
</dbReference>
<dbReference type="InterPro" id="IPR013656">
    <property type="entry name" value="PAS_4"/>
</dbReference>
<dbReference type="GO" id="GO:0016020">
    <property type="term" value="C:membrane"/>
    <property type="evidence" value="ECO:0007669"/>
    <property type="project" value="InterPro"/>
</dbReference>
<dbReference type="CDD" id="cd00130">
    <property type="entry name" value="PAS"/>
    <property type="match status" value="2"/>
</dbReference>
<dbReference type="Pfam" id="PF00015">
    <property type="entry name" value="MCPsignal"/>
    <property type="match status" value="1"/>
</dbReference>
<dbReference type="SUPFAM" id="SSF55785">
    <property type="entry name" value="PYP-like sensor domain (PAS domain)"/>
    <property type="match status" value="2"/>
</dbReference>
<dbReference type="SMART" id="SM00091">
    <property type="entry name" value="PAS"/>
    <property type="match status" value="2"/>
</dbReference>
<dbReference type="SMART" id="SM00086">
    <property type="entry name" value="PAC"/>
    <property type="match status" value="1"/>
</dbReference>
<gene>
    <name evidence="4" type="ordered locus">Swoo_3958</name>
</gene>
<accession>B1KG78</accession>
<dbReference type="InterPro" id="IPR050903">
    <property type="entry name" value="Bact_Chemotaxis_MeTrfase"/>
</dbReference>
<dbReference type="GO" id="GO:0007165">
    <property type="term" value="P:signal transduction"/>
    <property type="evidence" value="ECO:0007669"/>
    <property type="project" value="UniProtKB-KW"/>
</dbReference>
<protein>
    <submittedName>
        <fullName evidence="4">Methyl-accepting chemotaxis sensory transducer with Pas/Pac sensor</fullName>
    </submittedName>
</protein>
<dbReference type="PANTHER" id="PTHR24422">
    <property type="entry name" value="CHEMOTAXIS PROTEIN METHYLTRANSFERASE"/>
    <property type="match status" value="1"/>
</dbReference>
<dbReference type="HOGENOM" id="CLU_000445_107_26_6"/>
<dbReference type="InterPro" id="IPR004089">
    <property type="entry name" value="MCPsignal_dom"/>
</dbReference>
<dbReference type="PANTHER" id="PTHR24422:SF10">
    <property type="entry name" value="CHEMOTAXIS PROTEIN METHYLTRANSFERASE 2"/>
    <property type="match status" value="1"/>
</dbReference>
<dbReference type="Pfam" id="PF08448">
    <property type="entry name" value="PAS_4"/>
    <property type="match status" value="2"/>
</dbReference>
<reference evidence="4 5" key="1">
    <citation type="submission" date="2008-02" db="EMBL/GenBank/DDBJ databases">
        <title>Complete sequence of Shewanella woodyi ATCC 51908.</title>
        <authorList>
            <consortium name="US DOE Joint Genome Institute"/>
            <person name="Copeland A."/>
            <person name="Lucas S."/>
            <person name="Lapidus A."/>
            <person name="Glavina del Rio T."/>
            <person name="Dalin E."/>
            <person name="Tice H."/>
            <person name="Bruce D."/>
            <person name="Goodwin L."/>
            <person name="Pitluck S."/>
            <person name="Sims D."/>
            <person name="Brettin T."/>
            <person name="Detter J.C."/>
            <person name="Han C."/>
            <person name="Kuske C.R."/>
            <person name="Schmutz J."/>
            <person name="Larimer F."/>
            <person name="Land M."/>
            <person name="Hauser L."/>
            <person name="Kyrpides N."/>
            <person name="Lykidis A."/>
            <person name="Zhao J.-S."/>
            <person name="Richardson P."/>
        </authorList>
    </citation>
    <scope>NUCLEOTIDE SEQUENCE [LARGE SCALE GENOMIC DNA]</scope>
    <source>
        <strain evidence="5">ATCC 51908 / MS32</strain>
    </source>
</reference>
<sequence length="433" mass="47441">MFNDKLKKELKACQNAMTRNQAVIDAINNSVATILFTPEGIVKDANLLFLDVVGFSLDALKGKHHRELCDSDYAQTSEYQKFWERLRSGEVISGTFPRNDINGDRLWLEATYFPIKKNGTITEVMKIAAEVTEKKAKLDEQEAVFIALDKSMAVIEFNPDGTILKANSNFLGAVGYNLEQIKGKHHRMFCPDSFYHENPNFWAELASGDFKAGQFERKDSTGRVLWLRATYNPVFDESGKVVRVVKFATNITEKVEQERAIREAAEVAYSTSVKTAEIATKGADVLESTVSTSESISDQVVETSSSISQLNEQSKSIEAIVSTISDIADQTNLLALNAAIEAARAGDQGRGFAVVADEVRQLAARTSQSTAEIADVVKKNRELTTEATGKMSSVSESADKGKQQISQASAVMEEIRVGAENVAKTVSGLNVAN</sequence>
<evidence type="ECO:0000256" key="1">
    <source>
        <dbReference type="PROSITE-ProRule" id="PRU00284"/>
    </source>
</evidence>
<dbReference type="AlphaFoldDB" id="B1KG78"/>
<feature type="domain" description="Methyl-accepting transducer" evidence="2">
    <location>
        <begin position="248"/>
        <end position="433"/>
    </location>
</feature>
<dbReference type="Gene3D" id="3.30.450.20">
    <property type="entry name" value="PAS domain"/>
    <property type="match status" value="2"/>
</dbReference>
<dbReference type="InterPro" id="IPR000700">
    <property type="entry name" value="PAS-assoc_C"/>
</dbReference>
<dbReference type="eggNOG" id="COG0840">
    <property type="taxonomic scope" value="Bacteria"/>
</dbReference>
<dbReference type="STRING" id="392500.Swoo_3958"/>
<dbReference type="Gene3D" id="1.10.287.950">
    <property type="entry name" value="Methyl-accepting chemotaxis protein"/>
    <property type="match status" value="1"/>
</dbReference>
<dbReference type="InterPro" id="IPR001610">
    <property type="entry name" value="PAC"/>
</dbReference>
<evidence type="ECO:0000313" key="4">
    <source>
        <dbReference type="EMBL" id="ACA88215.1"/>
    </source>
</evidence>
<name>B1KG78_SHEWM</name>
<dbReference type="InterPro" id="IPR000014">
    <property type="entry name" value="PAS"/>
</dbReference>
<dbReference type="PROSITE" id="PS50113">
    <property type="entry name" value="PAC"/>
    <property type="match status" value="1"/>
</dbReference>
<evidence type="ECO:0000259" key="3">
    <source>
        <dbReference type="PROSITE" id="PS50113"/>
    </source>
</evidence>
<feature type="domain" description="PAC" evidence="3">
    <location>
        <begin position="211"/>
        <end position="263"/>
    </location>
</feature>
<keyword evidence="1" id="KW-0807">Transducer</keyword>
<keyword evidence="5" id="KW-1185">Reference proteome</keyword>
<dbReference type="Proteomes" id="UP000002168">
    <property type="component" value="Chromosome"/>
</dbReference>
<dbReference type="CDD" id="cd11386">
    <property type="entry name" value="MCP_signal"/>
    <property type="match status" value="1"/>
</dbReference>
<dbReference type="PROSITE" id="PS50111">
    <property type="entry name" value="CHEMOTAXIS_TRANSDUC_2"/>
    <property type="match status" value="1"/>
</dbReference>
<dbReference type="GO" id="GO:0006935">
    <property type="term" value="P:chemotaxis"/>
    <property type="evidence" value="ECO:0007669"/>
    <property type="project" value="UniProtKB-ARBA"/>
</dbReference>
<evidence type="ECO:0000313" key="5">
    <source>
        <dbReference type="Proteomes" id="UP000002168"/>
    </source>
</evidence>